<sequence length="116" mass="13097">MTDLLSFSIEYKYLNTKEDIVSLRSDANLSESLLTNNCTSAYTSSTINPFYNLPFSISDLKEAYNDNTNTEIFLKLKDSSLSPSEVLKLLVPLRSLVKEVEIQGGLIFIKKTLYSQ</sequence>
<accession>A0A0K0G4U4</accession>
<proteinExistence type="predicted"/>
<keyword evidence="1" id="KW-1185">Reference proteome</keyword>
<evidence type="ECO:0000313" key="2">
    <source>
        <dbReference type="WBParaSite" id="SVE_1975500.1"/>
    </source>
</evidence>
<evidence type="ECO:0000313" key="1">
    <source>
        <dbReference type="Proteomes" id="UP000035680"/>
    </source>
</evidence>
<dbReference type="AlphaFoldDB" id="A0A0K0G4U4"/>
<reference evidence="2" key="2">
    <citation type="submission" date="2015-08" db="UniProtKB">
        <authorList>
            <consortium name="WormBaseParasite"/>
        </authorList>
    </citation>
    <scope>IDENTIFICATION</scope>
</reference>
<name>A0A0K0G4U4_STRVS</name>
<protein>
    <submittedName>
        <fullName evidence="2">C2 domain-containing protein</fullName>
    </submittedName>
</protein>
<dbReference type="Proteomes" id="UP000035680">
    <property type="component" value="Unassembled WGS sequence"/>
</dbReference>
<dbReference type="WBParaSite" id="SVE_1975500.1">
    <property type="protein sequence ID" value="SVE_1975500.1"/>
    <property type="gene ID" value="SVE_1975500"/>
</dbReference>
<organism evidence="1 2">
    <name type="scientific">Strongyloides venezuelensis</name>
    <name type="common">Threadworm</name>
    <dbReference type="NCBI Taxonomy" id="75913"/>
    <lineage>
        <taxon>Eukaryota</taxon>
        <taxon>Metazoa</taxon>
        <taxon>Ecdysozoa</taxon>
        <taxon>Nematoda</taxon>
        <taxon>Chromadorea</taxon>
        <taxon>Rhabditida</taxon>
        <taxon>Tylenchina</taxon>
        <taxon>Panagrolaimomorpha</taxon>
        <taxon>Strongyloidoidea</taxon>
        <taxon>Strongyloididae</taxon>
        <taxon>Strongyloides</taxon>
    </lineage>
</organism>
<reference evidence="1" key="1">
    <citation type="submission" date="2014-07" db="EMBL/GenBank/DDBJ databases">
        <authorList>
            <person name="Martin A.A"/>
            <person name="De Silva N."/>
        </authorList>
    </citation>
    <scope>NUCLEOTIDE SEQUENCE</scope>
</reference>